<accession>A0A8T7M3E1</accession>
<organism evidence="1 3">
    <name type="scientific">Candidatus Chlorohelix allophototropha</name>
    <dbReference type="NCBI Taxonomy" id="3003348"/>
    <lineage>
        <taxon>Bacteria</taxon>
        <taxon>Bacillati</taxon>
        <taxon>Chloroflexota</taxon>
        <taxon>Chloroflexia</taxon>
        <taxon>Candidatus Chloroheliales</taxon>
        <taxon>Candidatus Chloroheliaceae</taxon>
        <taxon>Candidatus Chlorohelix</taxon>
    </lineage>
</organism>
<dbReference type="AlphaFoldDB" id="A0A8T7M3E1"/>
<dbReference type="EMBL" id="JACATZ010000001">
    <property type="protein sequence ID" value="NWJ46476.1"/>
    <property type="molecule type" value="Genomic_DNA"/>
</dbReference>
<evidence type="ECO:0000313" key="2">
    <source>
        <dbReference type="EMBL" id="WJW65844.1"/>
    </source>
</evidence>
<evidence type="ECO:0000313" key="1">
    <source>
        <dbReference type="EMBL" id="NWJ46476.1"/>
    </source>
</evidence>
<proteinExistence type="predicted"/>
<gene>
    <name evidence="1" type="ORF">HXX08_11405</name>
    <name evidence="2" type="ORF">OZ401_001623</name>
</gene>
<dbReference type="Proteomes" id="UP001431572">
    <property type="component" value="Chromosome 1"/>
</dbReference>
<reference evidence="1 3" key="1">
    <citation type="submission" date="2020-06" db="EMBL/GenBank/DDBJ databases">
        <title>Anoxygenic phototrophic Chloroflexota member uses a Type I reaction center.</title>
        <authorList>
            <person name="Tsuji J.M."/>
            <person name="Shaw N.A."/>
            <person name="Nagashima S."/>
            <person name="Venkiteswaran J."/>
            <person name="Schiff S.L."/>
            <person name="Hanada S."/>
            <person name="Tank M."/>
            <person name="Neufeld J.D."/>
        </authorList>
    </citation>
    <scope>NUCLEOTIDE SEQUENCE [LARGE SCALE GENOMIC DNA]</scope>
    <source>
        <strain evidence="1">L227-S17</strain>
    </source>
</reference>
<sequence>MAIGSRRQTNFINESAGWGAINATVQTASIATATSLLINNTGGATYGVPNVAVGMTVYFQDGTGEPPRLISAITGTTVLTLTVPAMTFAHAVNAAVWIDYAPNTALLLSSLSVNRNPKNWSDTPYSGTRAKNIFRVPGRLEVTGTMGYMLRPNVNVPILVKAFGQDNQGVIGTVPGTPVTTTLNGATTVGATTVIVTSATGLIVNTIIQIDTGTSAECRKITNVATNTLTLDVALNNAHANSVAVAKVIAPYTHTIPSASSNLDSIILEDYVPYDDSTQTTKITTNSYFIPGIIFSKLTVNAPTTTGIQISADFTAQDKQTNTASSGIAIPNEATFTFNQESVLVNGTQNMRVTVGKFDFTNDPQSRYTKSGTLRPFAIKAGMQEAKGELDFYEDAATQATFWANFTAATPLALIWKVIDSIGEYIQIAFPKIVLDTWSDGDFSPADLIDAKSAWTAQLDSGASNVQATLTVANAQYLPY</sequence>
<dbReference type="EMBL" id="CP128399">
    <property type="protein sequence ID" value="WJW65844.1"/>
    <property type="molecule type" value="Genomic_DNA"/>
</dbReference>
<evidence type="ECO:0000313" key="4">
    <source>
        <dbReference type="Proteomes" id="UP001431572"/>
    </source>
</evidence>
<keyword evidence="4" id="KW-1185">Reference proteome</keyword>
<reference evidence="2" key="2">
    <citation type="journal article" date="2024" name="Nature">
        <title>Anoxygenic phototroph of the Chloroflexota uses a type I reaction centre.</title>
        <authorList>
            <person name="Tsuji J.M."/>
            <person name="Shaw N.A."/>
            <person name="Nagashima S."/>
            <person name="Venkiteswaran J.J."/>
            <person name="Schiff S.L."/>
            <person name="Watanabe T."/>
            <person name="Fukui M."/>
            <person name="Hanada S."/>
            <person name="Tank M."/>
            <person name="Neufeld J.D."/>
        </authorList>
    </citation>
    <scope>NUCLEOTIDE SEQUENCE</scope>
    <source>
        <strain evidence="2">L227-S17</strain>
    </source>
</reference>
<name>A0A8T7M3E1_9CHLR</name>
<dbReference type="Proteomes" id="UP000521676">
    <property type="component" value="Unassembled WGS sequence"/>
</dbReference>
<evidence type="ECO:0000313" key="3">
    <source>
        <dbReference type="Proteomes" id="UP000521676"/>
    </source>
</evidence>
<dbReference type="RefSeq" id="WP_341467729.1">
    <property type="nucleotide sequence ID" value="NZ_CP128399.1"/>
</dbReference>
<protein>
    <submittedName>
        <fullName evidence="1">Uncharacterized protein</fullName>
    </submittedName>
</protein>